<dbReference type="Pfam" id="PF03551">
    <property type="entry name" value="PadR"/>
    <property type="match status" value="1"/>
</dbReference>
<name>A0A5C6MG89_9LACO</name>
<sequence>MYELLILAALMSRNMSGYKLRLILENAMSPRRKISNGVLYPVLDKLKVKGYICFDEDQNARGTKTAYITESGRDYFHELMEKPVVHDSKWDDMYRFKMRGMTYMSVVDQVAILRDYFGELDADFHVYMAVKNHLEDLREAYPTTEDYYQWQIRTTDFVMTVLETKMNWIQTQIKEIQKMENKK</sequence>
<dbReference type="InterPro" id="IPR036390">
    <property type="entry name" value="WH_DNA-bd_sf"/>
</dbReference>
<dbReference type="AlphaFoldDB" id="A0A5C6MG89"/>
<reference evidence="2 3" key="1">
    <citation type="submission" date="2019-04" db="EMBL/GenBank/DDBJ databases">
        <title>In vitro growth and metabolic characteristics of meat-borne Lactobacillus algidus strains.</title>
        <authorList>
            <person name="Sade E."/>
            <person name="Per J."/>
            <person name="Tytti H."/>
            <person name="Johanna B.K."/>
        </authorList>
    </citation>
    <scope>NUCLEOTIDE SEQUENCE [LARGE SCALE GENOMIC DNA]</scope>
    <source>
        <strain evidence="2 3">LTS37-1</strain>
    </source>
</reference>
<evidence type="ECO:0000259" key="1">
    <source>
        <dbReference type="Pfam" id="PF03551"/>
    </source>
</evidence>
<dbReference type="InterPro" id="IPR005149">
    <property type="entry name" value="Tscrpt_reg_PadR_N"/>
</dbReference>
<accession>A0A5C6MG89</accession>
<feature type="domain" description="Transcription regulator PadR N-terminal" evidence="1">
    <location>
        <begin position="6"/>
        <end position="77"/>
    </location>
</feature>
<dbReference type="Proteomes" id="UP000321659">
    <property type="component" value="Unassembled WGS sequence"/>
</dbReference>
<evidence type="ECO:0000313" key="3">
    <source>
        <dbReference type="Proteomes" id="UP000321659"/>
    </source>
</evidence>
<evidence type="ECO:0000313" key="2">
    <source>
        <dbReference type="EMBL" id="TWW11941.1"/>
    </source>
</evidence>
<dbReference type="PANTHER" id="PTHR43252">
    <property type="entry name" value="TRANSCRIPTIONAL REGULATOR YQJI"/>
    <property type="match status" value="1"/>
</dbReference>
<protein>
    <submittedName>
        <fullName evidence="2">Transcriptional regulator</fullName>
    </submittedName>
</protein>
<organism evidence="2 3">
    <name type="scientific">Dellaglioa algida</name>
    <dbReference type="NCBI Taxonomy" id="105612"/>
    <lineage>
        <taxon>Bacteria</taxon>
        <taxon>Bacillati</taxon>
        <taxon>Bacillota</taxon>
        <taxon>Bacilli</taxon>
        <taxon>Lactobacillales</taxon>
        <taxon>Lactobacillaceae</taxon>
        <taxon>Dellaglioa</taxon>
    </lineage>
</organism>
<dbReference type="EMBL" id="SRRQ01000001">
    <property type="protein sequence ID" value="TWW11941.1"/>
    <property type="molecule type" value="Genomic_DNA"/>
</dbReference>
<dbReference type="InterPro" id="IPR036388">
    <property type="entry name" value="WH-like_DNA-bd_sf"/>
</dbReference>
<comment type="caution">
    <text evidence="2">The sequence shown here is derived from an EMBL/GenBank/DDBJ whole genome shotgun (WGS) entry which is preliminary data.</text>
</comment>
<dbReference type="RefSeq" id="WP_146302282.1">
    <property type="nucleotide sequence ID" value="NZ_JANXKU010000001.1"/>
</dbReference>
<dbReference type="SUPFAM" id="SSF46785">
    <property type="entry name" value="Winged helix' DNA-binding domain"/>
    <property type="match status" value="1"/>
</dbReference>
<gene>
    <name evidence="2" type="ORF">LABALGLTS371_01520</name>
</gene>
<dbReference type="Gene3D" id="1.10.10.10">
    <property type="entry name" value="Winged helix-like DNA-binding domain superfamily/Winged helix DNA-binding domain"/>
    <property type="match status" value="1"/>
</dbReference>
<proteinExistence type="predicted"/>
<dbReference type="PANTHER" id="PTHR43252:SF4">
    <property type="entry name" value="TRANSCRIPTIONAL REGULATORY PROTEIN"/>
    <property type="match status" value="1"/>
</dbReference>